<evidence type="ECO:0000259" key="9">
    <source>
        <dbReference type="Pfam" id="PF06136"/>
    </source>
</evidence>
<keyword evidence="2" id="KW-0217">Developmental protein</keyword>
<feature type="domain" description="SOSEKI DIX-like" evidence="9">
    <location>
        <begin position="15"/>
        <end position="102"/>
    </location>
</feature>
<comment type="subcellular location">
    <subcellularLocation>
        <location evidence="1">Cell membrane</location>
        <topology evidence="1">Peripheral membrane protein</topology>
        <orientation evidence="1">Cytoplasmic side</orientation>
    </subcellularLocation>
</comment>
<evidence type="ECO:0000256" key="1">
    <source>
        <dbReference type="ARBA" id="ARBA00004413"/>
    </source>
</evidence>
<accession>A0AAV5K6Y6</accession>
<organism evidence="10 11">
    <name type="scientific">Rubroshorea leprosula</name>
    <dbReference type="NCBI Taxonomy" id="152421"/>
    <lineage>
        <taxon>Eukaryota</taxon>
        <taxon>Viridiplantae</taxon>
        <taxon>Streptophyta</taxon>
        <taxon>Embryophyta</taxon>
        <taxon>Tracheophyta</taxon>
        <taxon>Spermatophyta</taxon>
        <taxon>Magnoliopsida</taxon>
        <taxon>eudicotyledons</taxon>
        <taxon>Gunneridae</taxon>
        <taxon>Pentapetalae</taxon>
        <taxon>rosids</taxon>
        <taxon>malvids</taxon>
        <taxon>Malvales</taxon>
        <taxon>Dipterocarpaceae</taxon>
        <taxon>Rubroshorea</taxon>
    </lineage>
</organism>
<evidence type="ECO:0000256" key="4">
    <source>
        <dbReference type="ARBA" id="ARBA00022618"/>
    </source>
</evidence>
<evidence type="ECO:0000256" key="8">
    <source>
        <dbReference type="SAM" id="MobiDB-lite"/>
    </source>
</evidence>
<reference evidence="10 11" key="1">
    <citation type="journal article" date="2021" name="Commun. Biol.">
        <title>The genome of Shorea leprosula (Dipterocarpaceae) highlights the ecological relevance of drought in aseasonal tropical rainforests.</title>
        <authorList>
            <person name="Ng K.K.S."/>
            <person name="Kobayashi M.J."/>
            <person name="Fawcett J.A."/>
            <person name="Hatakeyama M."/>
            <person name="Paape T."/>
            <person name="Ng C.H."/>
            <person name="Ang C.C."/>
            <person name="Tnah L.H."/>
            <person name="Lee C.T."/>
            <person name="Nishiyama T."/>
            <person name="Sese J."/>
            <person name="O'Brien M.J."/>
            <person name="Copetti D."/>
            <person name="Mohd Noor M.I."/>
            <person name="Ong R.C."/>
            <person name="Putra M."/>
            <person name="Sireger I.Z."/>
            <person name="Indrioko S."/>
            <person name="Kosugi Y."/>
            <person name="Izuno A."/>
            <person name="Isagi Y."/>
            <person name="Lee S.L."/>
            <person name="Shimizu K.K."/>
        </authorList>
    </citation>
    <scope>NUCLEOTIDE SEQUENCE [LARGE SCALE GENOMIC DNA]</scope>
    <source>
        <strain evidence="10">214</strain>
    </source>
</reference>
<keyword evidence="4" id="KW-0132">Cell division</keyword>
<evidence type="ECO:0000256" key="6">
    <source>
        <dbReference type="ARBA" id="ARBA00023306"/>
    </source>
</evidence>
<dbReference type="Pfam" id="PF06136">
    <property type="entry name" value="SOK"/>
    <property type="match status" value="1"/>
</dbReference>
<keyword evidence="11" id="KW-1185">Reference proteome</keyword>
<dbReference type="AlphaFoldDB" id="A0AAV5K6Y6"/>
<gene>
    <name evidence="10" type="ORF">SLEP1_g30875</name>
</gene>
<evidence type="ECO:0000313" key="10">
    <source>
        <dbReference type="EMBL" id="GKV20811.1"/>
    </source>
</evidence>
<keyword evidence="6" id="KW-0131">Cell cycle</keyword>
<dbReference type="InterPro" id="IPR048351">
    <property type="entry name" value="SOK_DIX"/>
</dbReference>
<evidence type="ECO:0000256" key="5">
    <source>
        <dbReference type="ARBA" id="ARBA00023136"/>
    </source>
</evidence>
<dbReference type="InterPro" id="IPR010369">
    <property type="entry name" value="SOK"/>
</dbReference>
<dbReference type="EMBL" id="BPVZ01000056">
    <property type="protein sequence ID" value="GKV20811.1"/>
    <property type="molecule type" value="Genomic_DNA"/>
</dbReference>
<feature type="compositionally biased region" description="Low complexity" evidence="8">
    <location>
        <begin position="172"/>
        <end position="202"/>
    </location>
</feature>
<keyword evidence="3" id="KW-1003">Cell membrane</keyword>
<dbReference type="GO" id="GO:0005886">
    <property type="term" value="C:plasma membrane"/>
    <property type="evidence" value="ECO:0007669"/>
    <property type="project" value="UniProtKB-SubCell"/>
</dbReference>
<comment type="similarity">
    <text evidence="7">Belongs to the SOSEKI family.</text>
</comment>
<dbReference type="GO" id="GO:0051258">
    <property type="term" value="P:protein polymerization"/>
    <property type="evidence" value="ECO:0007669"/>
    <property type="project" value="UniProtKB-ARBA"/>
</dbReference>
<protein>
    <recommendedName>
        <fullName evidence="9">SOSEKI DIX-like domain-containing protein</fullName>
    </recommendedName>
</protein>
<dbReference type="Proteomes" id="UP001054252">
    <property type="component" value="Unassembled WGS sequence"/>
</dbReference>
<proteinExistence type="inferred from homology"/>
<keyword evidence="5" id="KW-0472">Membrane</keyword>
<dbReference type="GO" id="GO:0051301">
    <property type="term" value="P:cell division"/>
    <property type="evidence" value="ECO:0007669"/>
    <property type="project" value="UniProtKB-KW"/>
</dbReference>
<dbReference type="PANTHER" id="PTHR31083:SF5">
    <property type="entry name" value="PROTEIN SOSEKI 1"/>
    <property type="match status" value="1"/>
</dbReference>
<evidence type="ECO:0000256" key="7">
    <source>
        <dbReference type="ARBA" id="ARBA00024211"/>
    </source>
</evidence>
<feature type="compositionally biased region" description="Polar residues" evidence="8">
    <location>
        <begin position="251"/>
        <end position="263"/>
    </location>
</feature>
<comment type="caution">
    <text evidence="10">The sequence shown here is derived from an EMBL/GenBank/DDBJ whole genome shotgun (WGS) entry which is preliminary data.</text>
</comment>
<dbReference type="PANTHER" id="PTHR31083">
    <property type="entry name" value="UPSTREAM OF FLC PROTEIN (DUF966)"/>
    <property type="match status" value="1"/>
</dbReference>
<evidence type="ECO:0000256" key="2">
    <source>
        <dbReference type="ARBA" id="ARBA00022473"/>
    </source>
</evidence>
<feature type="region of interest" description="Disordered" evidence="8">
    <location>
        <begin position="246"/>
        <end position="274"/>
    </location>
</feature>
<feature type="region of interest" description="Disordered" evidence="8">
    <location>
        <begin position="121"/>
        <end position="204"/>
    </location>
</feature>
<sequence length="351" mass="38853">MEPAGKEDGEVKKLDIIYFLTRMGHMEHPHLLRVQHLNGNSVYLRDVKRWLADLRGKEMPEAFSWSCKRRYKSGYVWQDLMDADLIIPVCDSEYVLKGSQLIPNNNVPLDATRHFQKRAVDDEQASMDHAPAASNPSSQVYKHSPQYGSERSTLTEDDSMEHELVTSKLETSHLLNNDNFSLSSNTKSPSCTKTKSSKTNSSGTGASHIFRNLLTCGAVDTNDAVLVVLNRSTKITNSGMCKGDKLRGSPTAWTQQHHTAWDSNSKKDNKEAGFGSPKVVSAAKVISAAYRPVGEPSCSQCGKPFKPEKLHSHMKSCKGMKTCAKTSSAFVKKTPVNSSYQQSATGYFLTN</sequence>
<name>A0AAV5K6Y6_9ROSI</name>
<evidence type="ECO:0000256" key="3">
    <source>
        <dbReference type="ARBA" id="ARBA00022475"/>
    </source>
</evidence>
<feature type="compositionally biased region" description="Polar residues" evidence="8">
    <location>
        <begin position="134"/>
        <end position="152"/>
    </location>
</feature>
<evidence type="ECO:0000313" key="11">
    <source>
        <dbReference type="Proteomes" id="UP001054252"/>
    </source>
</evidence>